<feature type="domain" description="RRM" evidence="7">
    <location>
        <begin position="32"/>
        <end position="108"/>
    </location>
</feature>
<dbReference type="EMBL" id="PJQM01001442">
    <property type="protein sequence ID" value="RCI02324.1"/>
    <property type="molecule type" value="Genomic_DNA"/>
</dbReference>
<dbReference type="GO" id="GO:0005576">
    <property type="term" value="C:extracellular region"/>
    <property type="evidence" value="ECO:0007669"/>
    <property type="project" value="UniProtKB-SubCell"/>
</dbReference>
<feature type="compositionally biased region" description="Basic and acidic residues" evidence="6">
    <location>
        <begin position="312"/>
        <end position="340"/>
    </location>
</feature>
<evidence type="ECO:0000256" key="5">
    <source>
        <dbReference type="PROSITE-ProRule" id="PRU00176"/>
    </source>
</evidence>
<feature type="compositionally biased region" description="Basic and acidic residues" evidence="6">
    <location>
        <begin position="175"/>
        <end position="186"/>
    </location>
</feature>
<feature type="compositionally biased region" description="Basic residues" evidence="6">
    <location>
        <begin position="294"/>
        <end position="311"/>
    </location>
</feature>
<dbReference type="SMART" id="SM00360">
    <property type="entry name" value="RRM"/>
    <property type="match status" value="2"/>
</dbReference>
<comment type="caution">
    <text evidence="8">The sequence shown here is derived from an EMBL/GenBank/DDBJ whole genome shotgun (WGS) entry which is preliminary data.</text>
</comment>
<dbReference type="InterPro" id="IPR012677">
    <property type="entry name" value="Nucleotide-bd_a/b_plait_sf"/>
</dbReference>
<dbReference type="OrthoDB" id="439808at2759"/>
<organism evidence="8 9">
    <name type="scientific">Rhizopus stolonifer</name>
    <name type="common">Rhizopus nigricans</name>
    <dbReference type="NCBI Taxonomy" id="4846"/>
    <lineage>
        <taxon>Eukaryota</taxon>
        <taxon>Fungi</taxon>
        <taxon>Fungi incertae sedis</taxon>
        <taxon>Mucoromycota</taxon>
        <taxon>Mucoromycotina</taxon>
        <taxon>Mucoromycetes</taxon>
        <taxon>Mucorales</taxon>
        <taxon>Mucorineae</taxon>
        <taxon>Rhizopodaceae</taxon>
        <taxon>Rhizopus</taxon>
    </lineage>
</organism>
<keyword evidence="3" id="KW-0732">Signal</keyword>
<dbReference type="AlphaFoldDB" id="A0A367KJC2"/>
<reference evidence="8 9" key="1">
    <citation type="journal article" date="2018" name="G3 (Bethesda)">
        <title>Phylogenetic and Phylogenomic Definition of Rhizopus Species.</title>
        <authorList>
            <person name="Gryganskyi A.P."/>
            <person name="Golan J."/>
            <person name="Dolatabadi S."/>
            <person name="Mondo S."/>
            <person name="Robb S."/>
            <person name="Idnurm A."/>
            <person name="Muszewska A."/>
            <person name="Steczkiewicz K."/>
            <person name="Masonjones S."/>
            <person name="Liao H.L."/>
            <person name="Gajdeczka M.T."/>
            <person name="Anike F."/>
            <person name="Vuek A."/>
            <person name="Anishchenko I.M."/>
            <person name="Voigt K."/>
            <person name="de Hoog G.S."/>
            <person name="Smith M.E."/>
            <person name="Heitman J."/>
            <person name="Vilgalys R."/>
            <person name="Stajich J.E."/>
        </authorList>
    </citation>
    <scope>NUCLEOTIDE SEQUENCE [LARGE SCALE GENOMIC DNA]</scope>
    <source>
        <strain evidence="8 9">LSU 92-RS-03</strain>
    </source>
</reference>
<sequence length="406" mass="44893">MLVLNRNKQNMSAATPTEEKQIITPSTEEDSHKVFVGNLSYSTTKDSLKAFFESTGKVVDAIVVKKYNRPKGFGFVAFATLAEAEKAIKDLDKKELDGREISIQIAKPRKPKSETTEKKKKTSKKSRKPSQSKEDSIEDIKEDKEEAKKEVKKADKREDKKTQEPAIDPVSSVDAVKEDESKEPKPKTTVFVANLPRNFKVKQLTELFKDYEVESALVAIKRNGISKRYGFVELKTVEEMKRVLTEFIDVEVEGSLIHVSAATSEKNAPRKRKSPKKPTSSASASETEPEAKKTSKPSKRSNRNKKSANKKKVSEGLEAAHEAQDAVKELKKEDGIEAAKEAQGAVKELKKEDGTEAAKEAQNAVKELKKEDGVEAAKEAKEAVKDLKKEDGAKSAAAANKGTSKE</sequence>
<evidence type="ECO:0000256" key="2">
    <source>
        <dbReference type="ARBA" id="ARBA00022525"/>
    </source>
</evidence>
<comment type="subcellular location">
    <subcellularLocation>
        <location evidence="1">Secreted</location>
    </subcellularLocation>
</comment>
<name>A0A367KJC2_RHIST</name>
<feature type="region of interest" description="Disordered" evidence="6">
    <location>
        <begin position="262"/>
        <end position="363"/>
    </location>
</feature>
<feature type="region of interest" description="Disordered" evidence="6">
    <location>
        <begin position="383"/>
        <end position="406"/>
    </location>
</feature>
<evidence type="ECO:0000259" key="7">
    <source>
        <dbReference type="PROSITE" id="PS50102"/>
    </source>
</evidence>
<evidence type="ECO:0000256" key="1">
    <source>
        <dbReference type="ARBA" id="ARBA00004613"/>
    </source>
</evidence>
<feature type="domain" description="RRM" evidence="7">
    <location>
        <begin position="188"/>
        <end position="264"/>
    </location>
</feature>
<dbReference type="InterPro" id="IPR050502">
    <property type="entry name" value="Euk_RNA-bind_prot"/>
</dbReference>
<dbReference type="PANTHER" id="PTHR48025">
    <property type="entry name" value="OS02G0815200 PROTEIN"/>
    <property type="match status" value="1"/>
</dbReference>
<feature type="compositionally biased region" description="Low complexity" evidence="6">
    <location>
        <begin position="277"/>
        <end position="286"/>
    </location>
</feature>
<evidence type="ECO:0000313" key="9">
    <source>
        <dbReference type="Proteomes" id="UP000253551"/>
    </source>
</evidence>
<dbReference type="InterPro" id="IPR041909">
    <property type="entry name" value="Sbi_C3_db_domIV"/>
</dbReference>
<evidence type="ECO:0000256" key="4">
    <source>
        <dbReference type="ARBA" id="ARBA00022884"/>
    </source>
</evidence>
<gene>
    <name evidence="8" type="ORF">CU098_009722</name>
</gene>
<accession>A0A367KJC2</accession>
<dbReference type="STRING" id="4846.A0A367KJC2"/>
<dbReference type="InterPro" id="IPR035979">
    <property type="entry name" value="RBD_domain_sf"/>
</dbReference>
<dbReference type="SUPFAM" id="SSF54928">
    <property type="entry name" value="RNA-binding domain, RBD"/>
    <property type="match status" value="2"/>
</dbReference>
<feature type="compositionally biased region" description="Basic residues" evidence="6">
    <location>
        <begin position="118"/>
        <end position="130"/>
    </location>
</feature>
<evidence type="ECO:0000256" key="3">
    <source>
        <dbReference type="ARBA" id="ARBA00022729"/>
    </source>
</evidence>
<dbReference type="GO" id="GO:0005634">
    <property type="term" value="C:nucleus"/>
    <property type="evidence" value="ECO:0007669"/>
    <property type="project" value="TreeGrafter"/>
</dbReference>
<dbReference type="GO" id="GO:0003729">
    <property type="term" value="F:mRNA binding"/>
    <property type="evidence" value="ECO:0007669"/>
    <property type="project" value="TreeGrafter"/>
</dbReference>
<evidence type="ECO:0000313" key="8">
    <source>
        <dbReference type="EMBL" id="RCI02324.1"/>
    </source>
</evidence>
<dbReference type="Gene3D" id="1.10.10.1270">
    <property type="entry name" value="Sbi, C3 binding domain IV"/>
    <property type="match status" value="1"/>
</dbReference>
<dbReference type="Gene3D" id="3.30.70.330">
    <property type="match status" value="2"/>
</dbReference>
<dbReference type="Proteomes" id="UP000253551">
    <property type="component" value="Unassembled WGS sequence"/>
</dbReference>
<protein>
    <recommendedName>
        <fullName evidence="7">RRM domain-containing protein</fullName>
    </recommendedName>
</protein>
<dbReference type="CDD" id="cd00590">
    <property type="entry name" value="RRM_SF"/>
    <property type="match status" value="1"/>
</dbReference>
<evidence type="ECO:0000256" key="6">
    <source>
        <dbReference type="SAM" id="MobiDB-lite"/>
    </source>
</evidence>
<dbReference type="InterPro" id="IPR000504">
    <property type="entry name" value="RRM_dom"/>
</dbReference>
<feature type="compositionally biased region" description="Basic and acidic residues" evidence="6">
    <location>
        <begin position="383"/>
        <end position="393"/>
    </location>
</feature>
<dbReference type="PROSITE" id="PS50102">
    <property type="entry name" value="RRM"/>
    <property type="match status" value="2"/>
</dbReference>
<proteinExistence type="predicted"/>
<keyword evidence="4 5" id="KW-0694">RNA-binding</keyword>
<keyword evidence="9" id="KW-1185">Reference proteome</keyword>
<dbReference type="PANTHER" id="PTHR48025:SF1">
    <property type="entry name" value="RRM DOMAIN-CONTAINING PROTEIN"/>
    <property type="match status" value="1"/>
</dbReference>
<feature type="compositionally biased region" description="Basic and acidic residues" evidence="6">
    <location>
        <begin position="347"/>
        <end position="359"/>
    </location>
</feature>
<feature type="region of interest" description="Disordered" evidence="6">
    <location>
        <begin position="102"/>
        <end position="189"/>
    </location>
</feature>
<feature type="compositionally biased region" description="Basic and acidic residues" evidence="6">
    <location>
        <begin position="131"/>
        <end position="163"/>
    </location>
</feature>
<keyword evidence="2" id="KW-0964">Secreted</keyword>
<dbReference type="Pfam" id="PF00076">
    <property type="entry name" value="RRM_1"/>
    <property type="match status" value="2"/>
</dbReference>